<dbReference type="EMBL" id="VSRR010034084">
    <property type="protein sequence ID" value="MPC72072.1"/>
    <property type="molecule type" value="Genomic_DNA"/>
</dbReference>
<dbReference type="Proteomes" id="UP000324222">
    <property type="component" value="Unassembled WGS sequence"/>
</dbReference>
<evidence type="ECO:0000313" key="3">
    <source>
        <dbReference type="Proteomes" id="UP000324222"/>
    </source>
</evidence>
<feature type="region of interest" description="Disordered" evidence="1">
    <location>
        <begin position="50"/>
        <end position="72"/>
    </location>
</feature>
<reference evidence="2 3" key="1">
    <citation type="submission" date="2019-05" db="EMBL/GenBank/DDBJ databases">
        <title>Another draft genome of Portunus trituberculatus and its Hox gene families provides insights of decapod evolution.</title>
        <authorList>
            <person name="Jeong J.-H."/>
            <person name="Song I."/>
            <person name="Kim S."/>
            <person name="Choi T."/>
            <person name="Kim D."/>
            <person name="Ryu S."/>
            <person name="Kim W."/>
        </authorList>
    </citation>
    <scope>NUCLEOTIDE SEQUENCE [LARGE SCALE GENOMIC DNA]</scope>
    <source>
        <tissue evidence="2">Muscle</tissue>
    </source>
</reference>
<protein>
    <submittedName>
        <fullName evidence="2">Uncharacterized protein</fullName>
    </submittedName>
</protein>
<evidence type="ECO:0000256" key="1">
    <source>
        <dbReference type="SAM" id="MobiDB-lite"/>
    </source>
</evidence>
<organism evidence="2 3">
    <name type="scientific">Portunus trituberculatus</name>
    <name type="common">Swimming crab</name>
    <name type="synonym">Neptunus trituberculatus</name>
    <dbReference type="NCBI Taxonomy" id="210409"/>
    <lineage>
        <taxon>Eukaryota</taxon>
        <taxon>Metazoa</taxon>
        <taxon>Ecdysozoa</taxon>
        <taxon>Arthropoda</taxon>
        <taxon>Crustacea</taxon>
        <taxon>Multicrustacea</taxon>
        <taxon>Malacostraca</taxon>
        <taxon>Eumalacostraca</taxon>
        <taxon>Eucarida</taxon>
        <taxon>Decapoda</taxon>
        <taxon>Pleocyemata</taxon>
        <taxon>Brachyura</taxon>
        <taxon>Eubrachyura</taxon>
        <taxon>Portunoidea</taxon>
        <taxon>Portunidae</taxon>
        <taxon>Portuninae</taxon>
        <taxon>Portunus</taxon>
    </lineage>
</organism>
<proteinExistence type="predicted"/>
<sequence>MNPPPRRRRRVVMSSSTRLVSSRQRQFLEAKFRCHVGRANTRLVQLCTRAQEDVKPGRPSGPNSPSEAPQVTAQGVVRVSALLLKRTFFKKWRWLEEERRTEDGKREKEGY</sequence>
<feature type="compositionally biased region" description="Polar residues" evidence="1">
    <location>
        <begin position="61"/>
        <end position="72"/>
    </location>
</feature>
<keyword evidence="3" id="KW-1185">Reference proteome</keyword>
<accession>A0A5B7HLB0</accession>
<name>A0A5B7HLB0_PORTR</name>
<evidence type="ECO:0000313" key="2">
    <source>
        <dbReference type="EMBL" id="MPC72072.1"/>
    </source>
</evidence>
<comment type="caution">
    <text evidence="2">The sequence shown here is derived from an EMBL/GenBank/DDBJ whole genome shotgun (WGS) entry which is preliminary data.</text>
</comment>
<dbReference type="AlphaFoldDB" id="A0A5B7HLB0"/>
<gene>
    <name evidence="2" type="ORF">E2C01_066365</name>
</gene>